<proteinExistence type="predicted"/>
<sequence>MASESTETVFQCRMCGHCCEGRGGIVVSPADLTRLAAFLHLAPEEAVKRYGEHSGGKLKIRTGDDGRCIFFRDGQGCGVHEGKPAICRAWPFFRGNIEDPASLALAKDFCPGIAPEVRHAEFARRGLAYLREEGLLAHDPSCEANALILK</sequence>
<name>A0A109W421_9BACT</name>
<dbReference type="RefSeq" id="WP_008684309.1">
    <property type="nucleotide sequence ID" value="NZ_CP014229.1"/>
</dbReference>
<dbReference type="PANTHER" id="PTHR35866:SF1">
    <property type="entry name" value="YKGJ FAMILY CYSTEINE CLUSTER PROTEIN"/>
    <property type="match status" value="1"/>
</dbReference>
<reference evidence="2" key="1">
    <citation type="submission" date="2016-02" db="EMBL/GenBank/DDBJ databases">
        <authorList>
            <person name="Holder M.E."/>
            <person name="Ajami N.J."/>
            <person name="Petrosino J.F."/>
        </authorList>
    </citation>
    <scope>NUCLEOTIDE SEQUENCE [LARGE SCALE GENOMIC DNA]</scope>
    <source>
        <strain evidence="2">CCUG 45958</strain>
    </source>
</reference>
<evidence type="ECO:0008006" key="3">
    <source>
        <dbReference type="Google" id="ProtNLM"/>
    </source>
</evidence>
<organism evidence="1 2">
    <name type="scientific">Desulfovibrio fairfieldensis</name>
    <dbReference type="NCBI Taxonomy" id="44742"/>
    <lineage>
        <taxon>Bacteria</taxon>
        <taxon>Pseudomonadati</taxon>
        <taxon>Thermodesulfobacteriota</taxon>
        <taxon>Desulfovibrionia</taxon>
        <taxon>Desulfovibrionales</taxon>
        <taxon>Desulfovibrionaceae</taxon>
        <taxon>Desulfovibrio</taxon>
    </lineage>
</organism>
<keyword evidence="2" id="KW-1185">Reference proteome</keyword>
<evidence type="ECO:0000313" key="2">
    <source>
        <dbReference type="Proteomes" id="UP000069241"/>
    </source>
</evidence>
<dbReference type="PANTHER" id="PTHR35866">
    <property type="entry name" value="PUTATIVE-RELATED"/>
    <property type="match status" value="1"/>
</dbReference>
<protein>
    <recommendedName>
        <fullName evidence="3">Fe-S oxidoreductase</fullName>
    </recommendedName>
</protein>
<dbReference type="KEGG" id="dfi:AXF13_05595"/>
<dbReference type="EMBL" id="CP014229">
    <property type="protein sequence ID" value="AMD89628.1"/>
    <property type="molecule type" value="Genomic_DNA"/>
</dbReference>
<evidence type="ECO:0000313" key="1">
    <source>
        <dbReference type="EMBL" id="AMD89628.1"/>
    </source>
</evidence>
<dbReference type="STRING" id="44742.AXF13_05595"/>
<accession>A0A109W421</accession>
<dbReference type="AlphaFoldDB" id="A0A109W421"/>
<gene>
    <name evidence="1" type="ORF">AXF13_05595</name>
</gene>
<dbReference type="InterPro" id="IPR005358">
    <property type="entry name" value="Puta_zinc/iron-chelating_dom"/>
</dbReference>
<dbReference type="Proteomes" id="UP000069241">
    <property type="component" value="Chromosome"/>
</dbReference>
<dbReference type="Pfam" id="PF03692">
    <property type="entry name" value="CxxCxxCC"/>
    <property type="match status" value="1"/>
</dbReference>